<gene>
    <name evidence="8" type="ORF">SAMN02745229_00232</name>
</gene>
<dbReference type="GO" id="GO:0008234">
    <property type="term" value="F:cysteine-type peptidase activity"/>
    <property type="evidence" value="ECO:0007669"/>
    <property type="project" value="UniProtKB-KW"/>
</dbReference>
<dbReference type="Gene3D" id="3.90.1720.10">
    <property type="entry name" value="endopeptidase domain like (from Nostoc punctiforme)"/>
    <property type="match status" value="1"/>
</dbReference>
<dbReference type="InterPro" id="IPR051202">
    <property type="entry name" value="Peptidase_C40"/>
</dbReference>
<dbReference type="RefSeq" id="WP_073384801.1">
    <property type="nucleotide sequence ID" value="NZ_FQXK01000003.1"/>
</dbReference>
<keyword evidence="6" id="KW-0472">Membrane</keyword>
<evidence type="ECO:0000259" key="7">
    <source>
        <dbReference type="PROSITE" id="PS51935"/>
    </source>
</evidence>
<feature type="region of interest" description="Disordered" evidence="5">
    <location>
        <begin position="1"/>
        <end position="60"/>
    </location>
</feature>
<keyword evidence="2" id="KW-0645">Protease</keyword>
<evidence type="ECO:0000256" key="1">
    <source>
        <dbReference type="ARBA" id="ARBA00007074"/>
    </source>
</evidence>
<dbReference type="GO" id="GO:0006508">
    <property type="term" value="P:proteolysis"/>
    <property type="evidence" value="ECO:0007669"/>
    <property type="project" value="UniProtKB-KW"/>
</dbReference>
<keyword evidence="3 8" id="KW-0378">Hydrolase</keyword>
<dbReference type="CDD" id="cd12797">
    <property type="entry name" value="M23_peptidase"/>
    <property type="match status" value="1"/>
</dbReference>
<comment type="similarity">
    <text evidence="1">Belongs to the peptidase C40 family.</text>
</comment>
<dbReference type="Pfam" id="PF00877">
    <property type="entry name" value="NLPC_P60"/>
    <property type="match status" value="1"/>
</dbReference>
<dbReference type="AlphaFoldDB" id="A0A1M5Q988"/>
<proteinExistence type="inferred from homology"/>
<dbReference type="PROSITE" id="PS51935">
    <property type="entry name" value="NLPC_P60"/>
    <property type="match status" value="1"/>
</dbReference>
<evidence type="ECO:0000256" key="3">
    <source>
        <dbReference type="ARBA" id="ARBA00022801"/>
    </source>
</evidence>
<dbReference type="PANTHER" id="PTHR47053:SF1">
    <property type="entry name" value="MUREIN DD-ENDOPEPTIDASE MEPH-RELATED"/>
    <property type="match status" value="1"/>
</dbReference>
<evidence type="ECO:0000256" key="5">
    <source>
        <dbReference type="SAM" id="MobiDB-lite"/>
    </source>
</evidence>
<dbReference type="OrthoDB" id="9812962at2"/>
<dbReference type="InterPro" id="IPR000064">
    <property type="entry name" value="NLP_P60_dom"/>
</dbReference>
<dbReference type="SUPFAM" id="SSF54001">
    <property type="entry name" value="Cysteine proteinases"/>
    <property type="match status" value="1"/>
</dbReference>
<dbReference type="GeneID" id="89509022"/>
<accession>A0A1M5Q988</accession>
<keyword evidence="6" id="KW-0812">Transmembrane</keyword>
<dbReference type="STRING" id="1121131.SAMN02745229_00232"/>
<reference evidence="9" key="1">
    <citation type="submission" date="2016-11" db="EMBL/GenBank/DDBJ databases">
        <authorList>
            <person name="Varghese N."/>
            <person name="Submissions S."/>
        </authorList>
    </citation>
    <scope>NUCLEOTIDE SEQUENCE [LARGE SCALE GENOMIC DNA]</scope>
    <source>
        <strain evidence="9">DSM 3071</strain>
    </source>
</reference>
<dbReference type="SUPFAM" id="SSF51261">
    <property type="entry name" value="Duplicated hybrid motif"/>
    <property type="match status" value="1"/>
</dbReference>
<evidence type="ECO:0000256" key="4">
    <source>
        <dbReference type="ARBA" id="ARBA00022807"/>
    </source>
</evidence>
<dbReference type="InterPro" id="IPR038765">
    <property type="entry name" value="Papain-like_cys_pep_sf"/>
</dbReference>
<feature type="domain" description="NlpC/P60" evidence="7">
    <location>
        <begin position="703"/>
        <end position="828"/>
    </location>
</feature>
<keyword evidence="6" id="KW-1133">Transmembrane helix</keyword>
<evidence type="ECO:0000313" key="8">
    <source>
        <dbReference type="EMBL" id="SHH10401.1"/>
    </source>
</evidence>
<protein>
    <submittedName>
        <fullName evidence="8">Murein DD-endopeptidase MepM and murein hydrolase activator NlpD, contain LysM domain</fullName>
    </submittedName>
</protein>
<name>A0A1M5Q988_BUTFI</name>
<dbReference type="Gene3D" id="2.70.70.10">
    <property type="entry name" value="Glucose Permease (Domain IIA)"/>
    <property type="match status" value="1"/>
</dbReference>
<evidence type="ECO:0000256" key="6">
    <source>
        <dbReference type="SAM" id="Phobius"/>
    </source>
</evidence>
<keyword evidence="4" id="KW-0788">Thiol protease</keyword>
<dbReference type="Proteomes" id="UP000184278">
    <property type="component" value="Unassembled WGS sequence"/>
</dbReference>
<dbReference type="Pfam" id="PF01551">
    <property type="entry name" value="Peptidase_M23"/>
    <property type="match status" value="1"/>
</dbReference>
<dbReference type="NCBIfam" id="NF045974">
    <property type="entry name" value="conju_CD1108"/>
    <property type="match status" value="1"/>
</dbReference>
<feature type="compositionally biased region" description="Basic and acidic residues" evidence="5">
    <location>
        <begin position="20"/>
        <end position="35"/>
    </location>
</feature>
<evidence type="ECO:0000256" key="2">
    <source>
        <dbReference type="ARBA" id="ARBA00022670"/>
    </source>
</evidence>
<feature type="region of interest" description="Disordered" evidence="5">
    <location>
        <begin position="78"/>
        <end position="131"/>
    </location>
</feature>
<dbReference type="PANTHER" id="PTHR47053">
    <property type="entry name" value="MUREIN DD-ENDOPEPTIDASE MEPH-RELATED"/>
    <property type="match status" value="1"/>
</dbReference>
<dbReference type="EMBL" id="FQXK01000003">
    <property type="protein sequence ID" value="SHH10401.1"/>
    <property type="molecule type" value="Genomic_DNA"/>
</dbReference>
<sequence>MAKNKKSAARQAASVQNAMKQEKFDAKADAGDFKKARAGPAGSAEVKMKSSAAKSGMHKAKAVSEAQEMFNAAPVNAAAKAEEKSRKVNQEFFSRHENEDEKNTEYASQREETRALRKHRQHESRVRVKGSFIQSDGDFHGKAGFVEEAGAEVAGSKKLETLQKKVEKTADKTKKARKKLPQRKEYKLVRHFDEKTGKTTYELQTNKVIKKAKRDNPVTAASRRTMMEAQGIAHQKITENEKDNSGVEAAHRSEEAGEAVIVHAKNIRQGVQAKRVKKVAIAEKKQFKAEVNFRYQKYLEDNPQMKKKLLQKRLQKQRIKREYAKAIKKGSAEAKQAAGYAQKAAKTTTNMARKVAEFARKHIGAIATIGLFGLFFMLIAAGISSCSAVLNGGLSATMAGSYQSQPAQLDASDEAMTSREMALQNTIDNIETDYPDYDEYNYNLEEIGHNPFTLINYLSAIKVDVVAADCDAEIESLFDEMYELTLTPREETRTRTVTQTNEETGEEEEVEEEYTVTILDVELTRKPLEDIVAERLTGNDDASVLYAAYQQTNGALQQFYTPLDTDWYSLIKSYYGYRKNPITGENQFHRGIDIAVPEGTEVYAGHDGAVTTAEYNDDYGNYIVITDSKGFVTKYAHLESMNVSAGQTVKHGAVIGKTGSTGAVTGSHLHLECLSGGEYYNPLFYFENGNGSIYGTTDPIGGSGDVAALIAEAENYLGYPYVWGGSSPSTSFDCSGFVCYVVTHSGYYNLPRTTAQGIYNQCQHISASEARAGDIIFFTGTYNSGNPVTHVGIYVGGGQMIHCGDPIKYSSINTPYWQSHFYAFGRLPGH</sequence>
<dbReference type="InterPro" id="IPR011055">
    <property type="entry name" value="Dup_hybrid_motif"/>
</dbReference>
<organism evidence="8 9">
    <name type="scientific">Butyrivibrio fibrisolvens DSM 3071</name>
    <dbReference type="NCBI Taxonomy" id="1121131"/>
    <lineage>
        <taxon>Bacteria</taxon>
        <taxon>Bacillati</taxon>
        <taxon>Bacillota</taxon>
        <taxon>Clostridia</taxon>
        <taxon>Lachnospirales</taxon>
        <taxon>Lachnospiraceae</taxon>
        <taxon>Butyrivibrio</taxon>
    </lineage>
</organism>
<feature type="transmembrane region" description="Helical" evidence="6">
    <location>
        <begin position="363"/>
        <end position="383"/>
    </location>
</feature>
<evidence type="ECO:0000313" key="9">
    <source>
        <dbReference type="Proteomes" id="UP000184278"/>
    </source>
</evidence>
<keyword evidence="9" id="KW-1185">Reference proteome</keyword>
<dbReference type="InterPro" id="IPR016047">
    <property type="entry name" value="M23ase_b-sheet_dom"/>
</dbReference>
<feature type="compositionally biased region" description="Basic and acidic residues" evidence="5">
    <location>
        <begin position="80"/>
        <end position="115"/>
    </location>
</feature>